<name>A0A290S744_9GAMM</name>
<dbReference type="InterPro" id="IPR003346">
    <property type="entry name" value="Transposase_20"/>
</dbReference>
<dbReference type="GO" id="GO:0006313">
    <property type="term" value="P:DNA transposition"/>
    <property type="evidence" value="ECO:0007669"/>
    <property type="project" value="InterPro"/>
</dbReference>
<evidence type="ECO:0000259" key="3">
    <source>
        <dbReference type="Pfam" id="PF02371"/>
    </source>
</evidence>
<dbReference type="EMBL" id="CP011025">
    <property type="protein sequence ID" value="ATC87057.1"/>
    <property type="molecule type" value="Genomic_DNA"/>
</dbReference>
<dbReference type="NCBIfam" id="NF033542">
    <property type="entry name" value="transpos_IS110"/>
    <property type="match status" value="1"/>
</dbReference>
<evidence type="ECO:0000313" key="4">
    <source>
        <dbReference type="EMBL" id="ATC85989.1"/>
    </source>
</evidence>
<gene>
    <name evidence="4" type="ORF">PARC_a1364</name>
    <name evidence="5" type="ORF">PARC_a2585</name>
    <name evidence="6" type="ORF">PARC_a3326</name>
</gene>
<dbReference type="GO" id="GO:0004803">
    <property type="term" value="F:transposase activity"/>
    <property type="evidence" value="ECO:0007669"/>
    <property type="project" value="InterPro"/>
</dbReference>
<evidence type="ECO:0000259" key="2">
    <source>
        <dbReference type="Pfam" id="PF01548"/>
    </source>
</evidence>
<dbReference type="InterPro" id="IPR002525">
    <property type="entry name" value="Transp_IS110-like_N"/>
</dbReference>
<organism evidence="6 7">
    <name type="scientific">Pseudoalteromonas arctica A 37-1-2</name>
    <dbReference type="NCBI Taxonomy" id="1117313"/>
    <lineage>
        <taxon>Bacteria</taxon>
        <taxon>Pseudomonadati</taxon>
        <taxon>Pseudomonadota</taxon>
        <taxon>Gammaproteobacteria</taxon>
        <taxon>Alteromonadales</taxon>
        <taxon>Pseudoalteromonadaceae</taxon>
        <taxon>Pseudoalteromonas</taxon>
    </lineage>
</organism>
<dbReference type="RefSeq" id="WP_010555535.1">
    <property type="nucleotide sequence ID" value="NZ_CP011025.1"/>
</dbReference>
<dbReference type="OrthoDB" id="1523051at2"/>
<sequence>MKAFIGIDVGKDKLDISWLRDVVKSKKKTKIFKNNPQGYQELVAWLIKNTNLEAQDIVITTEPTGVYSEPLMYFLYEQGFILLHVNPGKAKQYASSLGLVHKTDKSDATMLARYGHDQQHSLLSWQPEPVEARELKVMTRRLEALEQDLRREENRYEAVGFSGASTRVTQSIEDMIAVLKTEIGKLKNDIDEHIDRHPQLKKNRQLLQSIKGVGEVISRMMVSLMACKQFKNAKQLACYLGLIPKLNESGKRAGKTTLSKEGPGYIRAKLYMAAVVAVQHNPDIKAQNKRLVEQGKTKMQAIGAAMRKLTHICFGVVKNQTEYQPQAI</sequence>
<evidence type="ECO:0000313" key="5">
    <source>
        <dbReference type="EMBL" id="ATC87057.1"/>
    </source>
</evidence>
<evidence type="ECO:0000313" key="6">
    <source>
        <dbReference type="EMBL" id="ATC87719.1"/>
    </source>
</evidence>
<proteinExistence type="predicted"/>
<protein>
    <submittedName>
        <fullName evidence="6">Uncharacterized protein</fullName>
    </submittedName>
</protein>
<reference evidence="6 7" key="1">
    <citation type="journal article" date="2012" name="J. Bacteriol.">
        <title>Genome sequences of type strains of seven species of the marine bacterium Pseudoalteromonas.</title>
        <authorList>
            <person name="Xie B.B."/>
            <person name="Shu Y.L."/>
            <person name="Qin Q.L."/>
            <person name="Rong J.C."/>
            <person name="Zhang X.Y."/>
            <person name="Chen X.L."/>
            <person name="Shi M."/>
            <person name="He H.L."/>
            <person name="Zhou B.C."/>
            <person name="Zhang Y.Z."/>
        </authorList>
    </citation>
    <scope>NUCLEOTIDE SEQUENCE [LARGE SCALE GENOMIC DNA]</scope>
    <source>
        <strain evidence="6 7">A 37-1-2</strain>
    </source>
</reference>
<dbReference type="Proteomes" id="UP000016505">
    <property type="component" value="Chromosome I"/>
</dbReference>
<dbReference type="AlphaFoldDB" id="A0A290S744"/>
<dbReference type="KEGG" id="part:PARC_a2585"/>
<dbReference type="Pfam" id="PF02371">
    <property type="entry name" value="Transposase_20"/>
    <property type="match status" value="1"/>
</dbReference>
<dbReference type="EMBL" id="CP011025">
    <property type="protein sequence ID" value="ATC87719.1"/>
    <property type="molecule type" value="Genomic_DNA"/>
</dbReference>
<evidence type="ECO:0000313" key="7">
    <source>
        <dbReference type="Proteomes" id="UP000016505"/>
    </source>
</evidence>
<evidence type="ECO:0000256" key="1">
    <source>
        <dbReference type="SAM" id="Coils"/>
    </source>
</evidence>
<keyword evidence="1" id="KW-0175">Coiled coil</keyword>
<accession>A0A290S744</accession>
<dbReference type="InterPro" id="IPR047650">
    <property type="entry name" value="Transpos_IS110"/>
</dbReference>
<dbReference type="KEGG" id="part:PARC_a3326"/>
<feature type="coiled-coil region" evidence="1">
    <location>
        <begin position="132"/>
        <end position="196"/>
    </location>
</feature>
<dbReference type="PANTHER" id="PTHR33055">
    <property type="entry name" value="TRANSPOSASE FOR INSERTION SEQUENCE ELEMENT IS1111A"/>
    <property type="match status" value="1"/>
</dbReference>
<dbReference type="GO" id="GO:0003677">
    <property type="term" value="F:DNA binding"/>
    <property type="evidence" value="ECO:0007669"/>
    <property type="project" value="InterPro"/>
</dbReference>
<reference evidence="6" key="2">
    <citation type="submission" date="2015-03" db="EMBL/GenBank/DDBJ databases">
        <authorList>
            <person name="Murphy D."/>
        </authorList>
    </citation>
    <scope>NUCLEOTIDE SEQUENCE</scope>
    <source>
        <strain evidence="6">A 37-1-2</strain>
    </source>
</reference>
<feature type="domain" description="Transposase IS110-like N-terminal" evidence="2">
    <location>
        <begin position="5"/>
        <end position="158"/>
    </location>
</feature>
<dbReference type="Pfam" id="PF01548">
    <property type="entry name" value="DEDD_Tnp_IS110"/>
    <property type="match status" value="1"/>
</dbReference>
<feature type="domain" description="Transposase IS116/IS110/IS902 C-terminal" evidence="3">
    <location>
        <begin position="205"/>
        <end position="287"/>
    </location>
</feature>
<dbReference type="PANTHER" id="PTHR33055:SF3">
    <property type="entry name" value="PUTATIVE TRANSPOSASE FOR IS117-RELATED"/>
    <property type="match status" value="1"/>
</dbReference>
<dbReference type="EMBL" id="CP011025">
    <property type="protein sequence ID" value="ATC85989.1"/>
    <property type="molecule type" value="Genomic_DNA"/>
</dbReference>
<dbReference type="KEGG" id="part:PARC_a1364"/>